<protein>
    <submittedName>
        <fullName evidence="3">Uncharacterized protein</fullName>
    </submittedName>
</protein>
<dbReference type="HOGENOM" id="CLU_503353_0_0_3"/>
<evidence type="ECO:0000313" key="3">
    <source>
        <dbReference type="EMBL" id="AFZ34493.1"/>
    </source>
</evidence>
<evidence type="ECO:0000256" key="1">
    <source>
        <dbReference type="SAM" id="Coils"/>
    </source>
</evidence>
<gene>
    <name evidence="3" type="ordered locus">Sta7437_0910</name>
</gene>
<evidence type="ECO:0000313" key="4">
    <source>
        <dbReference type="Proteomes" id="UP000010473"/>
    </source>
</evidence>
<sequence>MTPSLHKLIEKLKTIKSYLNSQLKHYPDYEPLITRATEIIEHCNNKKISIKLASYSIDFLENFNKFTLKRYSLVEYLNFEVVNLNQNIEQVFARCDLLCLIYDSQLPISSLEKQLIEQANSRQIKQSLLILDNSLIEDNLINIINLDYLKNWLNNNYKQAINHFLVRLDANCNLQSSEELNQFYNFIDTLVQNEFDNYIDHTFHGLKVNIAEYFEQEKKTYCQKIHSQKANFCQGENPEKFKQKLNQTIQKLNKEQQQIFKILKQDVNQYKLELLNPFIYDSLMYQVQQAIEKSEILECQENNKTYLYLIIKNQQYSQRLPTYIINLCQQNLSYWFEQEWEKIHYLKPENNLPQFWQKTQQELEFINSSKIQTINFNLSSKPVFEINDFITISILEETSKTLLDYHYTQSTWFRLAVAMIVGLIIFLVTSKLFGFVIVIFQLINLFTAQNAKTIRIKQQTKELKRIVEGKYQFLVRHLCDRAGQILITTLDETSQQYQIELDAIASKADEQLNEVKQKINSYQDIINQLKQDQAEIEKLLL</sequence>
<dbReference type="eggNOG" id="COG1716">
    <property type="taxonomic scope" value="Bacteria"/>
</dbReference>
<evidence type="ECO:0000256" key="2">
    <source>
        <dbReference type="SAM" id="Phobius"/>
    </source>
</evidence>
<dbReference type="RefSeq" id="WP_015192166.1">
    <property type="nucleotide sequence ID" value="NC_019748.1"/>
</dbReference>
<name>K9XPM9_STAC7</name>
<dbReference type="AlphaFoldDB" id="K9XPM9"/>
<keyword evidence="4" id="KW-1185">Reference proteome</keyword>
<keyword evidence="2" id="KW-1133">Transmembrane helix</keyword>
<dbReference type="EMBL" id="CP003653">
    <property type="protein sequence ID" value="AFZ34493.1"/>
    <property type="molecule type" value="Genomic_DNA"/>
</dbReference>
<keyword evidence="2" id="KW-0472">Membrane</keyword>
<keyword evidence="2" id="KW-0812">Transmembrane</keyword>
<dbReference type="KEGG" id="scs:Sta7437_0910"/>
<feature type="coiled-coil region" evidence="1">
    <location>
        <begin position="505"/>
        <end position="539"/>
    </location>
</feature>
<accession>K9XPM9</accession>
<keyword evidence="1" id="KW-0175">Coiled coil</keyword>
<feature type="transmembrane region" description="Helical" evidence="2">
    <location>
        <begin position="412"/>
        <end position="445"/>
    </location>
</feature>
<reference evidence="4" key="1">
    <citation type="journal article" date="2013" name="Proc. Natl. Acad. Sci. U.S.A.">
        <title>Improving the coverage of the cyanobacterial phylum using diversity-driven genome sequencing.</title>
        <authorList>
            <person name="Shih P.M."/>
            <person name="Wu D."/>
            <person name="Latifi A."/>
            <person name="Axen S.D."/>
            <person name="Fewer D.P."/>
            <person name="Talla E."/>
            <person name="Calteau A."/>
            <person name="Cai F."/>
            <person name="Tandeau de Marsac N."/>
            <person name="Rippka R."/>
            <person name="Herdman M."/>
            <person name="Sivonen K."/>
            <person name="Coursin T."/>
            <person name="Laurent T."/>
            <person name="Goodwin L."/>
            <person name="Nolan M."/>
            <person name="Davenport K.W."/>
            <person name="Han C.S."/>
            <person name="Rubin E.M."/>
            <person name="Eisen J.A."/>
            <person name="Woyke T."/>
            <person name="Gugger M."/>
            <person name="Kerfeld C.A."/>
        </authorList>
    </citation>
    <scope>NUCLEOTIDE SEQUENCE [LARGE SCALE GENOMIC DNA]</scope>
    <source>
        <strain evidence="4">ATCC 29371 / PCC 7437</strain>
    </source>
</reference>
<organism evidence="3 4">
    <name type="scientific">Stanieria cyanosphaera (strain ATCC 29371 / PCC 7437)</name>
    <dbReference type="NCBI Taxonomy" id="111780"/>
    <lineage>
        <taxon>Bacteria</taxon>
        <taxon>Bacillati</taxon>
        <taxon>Cyanobacteriota</taxon>
        <taxon>Cyanophyceae</taxon>
        <taxon>Pleurocapsales</taxon>
        <taxon>Dermocarpellaceae</taxon>
        <taxon>Stanieria</taxon>
    </lineage>
</organism>
<dbReference type="Proteomes" id="UP000010473">
    <property type="component" value="Chromosome"/>
</dbReference>
<dbReference type="OrthoDB" id="580936at2"/>
<proteinExistence type="predicted"/>